<keyword evidence="4" id="KW-1185">Reference proteome</keyword>
<evidence type="ECO:0000256" key="1">
    <source>
        <dbReference type="SAM" id="SignalP"/>
    </source>
</evidence>
<organism evidence="3 4">
    <name type="scientific">Soonwooa buanensis</name>
    <dbReference type="NCBI Taxonomy" id="619805"/>
    <lineage>
        <taxon>Bacteria</taxon>
        <taxon>Pseudomonadati</taxon>
        <taxon>Bacteroidota</taxon>
        <taxon>Flavobacteriia</taxon>
        <taxon>Flavobacteriales</taxon>
        <taxon>Weeksellaceae</taxon>
        <taxon>Chryseobacterium group</taxon>
        <taxon>Soonwooa</taxon>
    </lineage>
</organism>
<dbReference type="Gene3D" id="1.20.1270.180">
    <property type="match status" value="1"/>
</dbReference>
<feature type="signal peptide" evidence="1">
    <location>
        <begin position="1"/>
        <end position="22"/>
    </location>
</feature>
<sequence>MKKYIFAYATFFILFTYQSMNAQENNIETELEKCLEKNYSTAGQRECTFKAQESYDKDLNKYYQLTLKRLPNAQEIQFTSAQKAWLKFRDAEFSLIDGYYYNVKQGTLYSVIAAGEKLNVVKVRAKQLQVYYEMLDQ</sequence>
<name>A0A1T5G5X5_9FLAO</name>
<evidence type="ECO:0000313" key="3">
    <source>
        <dbReference type="EMBL" id="SKC03893.1"/>
    </source>
</evidence>
<dbReference type="Pfam" id="PF07007">
    <property type="entry name" value="LprI"/>
    <property type="match status" value="1"/>
</dbReference>
<proteinExistence type="predicted"/>
<dbReference type="Proteomes" id="UP000191112">
    <property type="component" value="Unassembled WGS sequence"/>
</dbReference>
<dbReference type="AlphaFoldDB" id="A0A1T5G5X5"/>
<evidence type="ECO:0000259" key="2">
    <source>
        <dbReference type="Pfam" id="PF07007"/>
    </source>
</evidence>
<keyword evidence="1" id="KW-0732">Signal</keyword>
<evidence type="ECO:0000313" key="4">
    <source>
        <dbReference type="Proteomes" id="UP000191112"/>
    </source>
</evidence>
<dbReference type="STRING" id="619805.SAMN05660477_02578"/>
<feature type="chain" id="PRO_5012459523" description="Lysozyme inhibitor LprI-like N-terminal domain-containing protein" evidence="1">
    <location>
        <begin position="23"/>
        <end position="137"/>
    </location>
</feature>
<protein>
    <recommendedName>
        <fullName evidence="2">Lysozyme inhibitor LprI-like N-terminal domain-containing protein</fullName>
    </recommendedName>
</protein>
<dbReference type="InterPro" id="IPR009739">
    <property type="entry name" value="LprI-like_N"/>
</dbReference>
<accession>A0A1T5G5X5</accession>
<gene>
    <name evidence="3" type="ORF">SAMN05660477_02578</name>
</gene>
<reference evidence="3 4" key="1">
    <citation type="submission" date="2017-02" db="EMBL/GenBank/DDBJ databases">
        <authorList>
            <person name="Peterson S.W."/>
        </authorList>
    </citation>
    <scope>NUCLEOTIDE SEQUENCE [LARGE SCALE GENOMIC DNA]</scope>
    <source>
        <strain evidence="3 4">DSM 22323</strain>
    </source>
</reference>
<feature type="domain" description="Lysozyme inhibitor LprI-like N-terminal" evidence="2">
    <location>
        <begin position="35"/>
        <end position="128"/>
    </location>
</feature>
<dbReference type="RefSeq" id="WP_079667771.1">
    <property type="nucleotide sequence ID" value="NZ_FUYZ01000010.1"/>
</dbReference>
<dbReference type="EMBL" id="FUYZ01000010">
    <property type="protein sequence ID" value="SKC03893.1"/>
    <property type="molecule type" value="Genomic_DNA"/>
</dbReference>
<dbReference type="OrthoDB" id="7340239at2"/>